<dbReference type="CDD" id="cd04186">
    <property type="entry name" value="GT_2_like_c"/>
    <property type="match status" value="1"/>
</dbReference>
<evidence type="ECO:0000313" key="3">
    <source>
        <dbReference type="Proteomes" id="UP000029385"/>
    </source>
</evidence>
<dbReference type="OrthoDB" id="9771846at2"/>
<dbReference type="Proteomes" id="UP000029385">
    <property type="component" value="Unassembled WGS sequence"/>
</dbReference>
<dbReference type="InterPro" id="IPR029044">
    <property type="entry name" value="Nucleotide-diphossugar_trans"/>
</dbReference>
<proteinExistence type="predicted"/>
<dbReference type="AlphaFoldDB" id="A0A091ASL0"/>
<name>A0A091ASL0_9GAMM</name>
<organism evidence="2 3">
    <name type="scientific">Arenimonas oryziterrae DSM 21050 = YC6267</name>
    <dbReference type="NCBI Taxonomy" id="1121015"/>
    <lineage>
        <taxon>Bacteria</taxon>
        <taxon>Pseudomonadati</taxon>
        <taxon>Pseudomonadota</taxon>
        <taxon>Gammaproteobacteria</taxon>
        <taxon>Lysobacterales</taxon>
        <taxon>Lysobacteraceae</taxon>
        <taxon>Arenimonas</taxon>
    </lineage>
</organism>
<dbReference type="PANTHER" id="PTHR43179:SF7">
    <property type="entry name" value="RHAMNOSYLTRANSFERASE WBBL"/>
    <property type="match status" value="1"/>
</dbReference>
<evidence type="ECO:0000313" key="2">
    <source>
        <dbReference type="EMBL" id="KFN43178.1"/>
    </source>
</evidence>
<protein>
    <recommendedName>
        <fullName evidence="1">Glycosyltransferase 2-like domain-containing protein</fullName>
    </recommendedName>
</protein>
<dbReference type="InterPro" id="IPR001173">
    <property type="entry name" value="Glyco_trans_2-like"/>
</dbReference>
<gene>
    <name evidence="2" type="ORF">N789_11490</name>
</gene>
<sequence>MTESRHSFQGRLIGFGRSQGATDVGVVVVTYHSASTIERCLKELLGAKSITRIVVVDNASGDDTCERVRVLASRDSRLQLVRNSENSGYAAACNQGASALDTPWVAFVNPDCYVEANTLSRLVSMGIQRAGAGMLGVELVDVNGVSDPSARRRDPSLREWLARLGKRDDLYLGRDPRLDLQPVEALSGALMLMPLGLFLRLEGFDETYRLHVEDIDLCRRVREHGYEVLVANDIRVVHVRGVSSRTRPVWVEWQKHRSLWRYFQKFEAAQTDDWLKPLLWLGLWSHCLWAAARVTLTPRISGSG</sequence>
<comment type="caution">
    <text evidence="2">The sequence shown here is derived from an EMBL/GenBank/DDBJ whole genome shotgun (WGS) entry which is preliminary data.</text>
</comment>
<accession>A0A091ASL0</accession>
<dbReference type="Gene3D" id="3.90.550.10">
    <property type="entry name" value="Spore Coat Polysaccharide Biosynthesis Protein SpsA, Chain A"/>
    <property type="match status" value="1"/>
</dbReference>
<keyword evidence="3" id="KW-1185">Reference proteome</keyword>
<dbReference type="PANTHER" id="PTHR43179">
    <property type="entry name" value="RHAMNOSYLTRANSFERASE WBBL"/>
    <property type="match status" value="1"/>
</dbReference>
<dbReference type="PATRIC" id="fig|1121015.4.peg.1776"/>
<dbReference type="SUPFAM" id="SSF53448">
    <property type="entry name" value="Nucleotide-diphospho-sugar transferases"/>
    <property type="match status" value="1"/>
</dbReference>
<dbReference type="STRING" id="1121015.GCA_000420545_02529"/>
<dbReference type="Pfam" id="PF00535">
    <property type="entry name" value="Glycos_transf_2"/>
    <property type="match status" value="1"/>
</dbReference>
<evidence type="ECO:0000259" key="1">
    <source>
        <dbReference type="Pfam" id="PF00535"/>
    </source>
</evidence>
<reference evidence="2 3" key="1">
    <citation type="submission" date="2013-09" db="EMBL/GenBank/DDBJ databases">
        <title>Genome sequencing of Arenimonas oryziterrae.</title>
        <authorList>
            <person name="Chen F."/>
            <person name="Wang G."/>
        </authorList>
    </citation>
    <scope>NUCLEOTIDE SEQUENCE [LARGE SCALE GENOMIC DNA]</scope>
    <source>
        <strain evidence="2 3">YC6267</strain>
    </source>
</reference>
<dbReference type="eggNOG" id="COG1216">
    <property type="taxonomic scope" value="Bacteria"/>
</dbReference>
<feature type="domain" description="Glycosyltransferase 2-like" evidence="1">
    <location>
        <begin position="26"/>
        <end position="159"/>
    </location>
</feature>
<dbReference type="RefSeq" id="WP_022970135.1">
    <property type="nucleotide sequence ID" value="NZ_ATVD01000005.1"/>
</dbReference>
<dbReference type="EMBL" id="AVCI01000006">
    <property type="protein sequence ID" value="KFN43178.1"/>
    <property type="molecule type" value="Genomic_DNA"/>
</dbReference>